<gene>
    <name evidence="4" type="ORF">JL2886_03740</name>
    <name evidence="5" type="ORF">PXK24_01290</name>
</gene>
<dbReference type="InterPro" id="IPR047057">
    <property type="entry name" value="MerR_fam"/>
</dbReference>
<proteinExistence type="predicted"/>
<dbReference type="AlphaFoldDB" id="A0A1B0ZX71"/>
<dbReference type="Gene3D" id="1.10.1660.10">
    <property type="match status" value="1"/>
</dbReference>
<evidence type="ECO:0000313" key="6">
    <source>
        <dbReference type="Proteomes" id="UP000092565"/>
    </source>
</evidence>
<dbReference type="Proteomes" id="UP001218364">
    <property type="component" value="Unassembled WGS sequence"/>
</dbReference>
<feature type="compositionally biased region" description="Low complexity" evidence="2">
    <location>
        <begin position="286"/>
        <end position="299"/>
    </location>
</feature>
<evidence type="ECO:0000256" key="2">
    <source>
        <dbReference type="SAM" id="MobiDB-lite"/>
    </source>
</evidence>
<dbReference type="EMBL" id="CP015124">
    <property type="protein sequence ID" value="ANP38611.1"/>
    <property type="molecule type" value="Genomic_DNA"/>
</dbReference>
<sequence length="535" mass="56121">MSKSPDAFRTISEVAEWLGVQAHVLRFWESKFTQVKPVKRAGGRRYYRPADMLLLGGIRKLLHDDGMSIKEVQAILRDLGITHVSEMSHSLDTASPGEPDGTGSGGGFAQSNAATESAAAHPGAGATPGPSVEGAPEITSESAGAEEDSPRPASHLPFFEQEQFDPFAEVADESQAGAQPSASQAESIPETISELDQDEAPLVQAEADDALSEAPNAEPDTSADQPIASDLSEELPPPQDDLSGEESLPFDEVQPVSTEPEPAQIMMDLGGHDAPAPECEADPVIEETAAPEATAEPAPFAGESDSTTDDTDSEVQSAPNPDAEALVPTEDQAEPGFEVGFAPDETEPPTALIDPAVPLTSHLDAPTPLGESEPAELGDAHADLMAEEAPTEAMATEHDEPEPASEQAPVEAILPEELSEQLGEELAESDADAALQDAMDADAPREGFAPPGLPDDAEQDAATDAPEAGFPPTGDLPMEESKPRIISVPDENLAAQVSLRPGVLALLSQTTELRPEVRAEVAECAAELRQWLEAH</sequence>
<dbReference type="SUPFAM" id="SSF46955">
    <property type="entry name" value="Putative DNA-binding domain"/>
    <property type="match status" value="1"/>
</dbReference>
<feature type="compositionally biased region" description="Low complexity" evidence="2">
    <location>
        <begin position="174"/>
        <end position="187"/>
    </location>
</feature>
<dbReference type="EMBL" id="JARCJK010000001">
    <property type="protein sequence ID" value="MDE4164309.1"/>
    <property type="molecule type" value="Genomic_DNA"/>
</dbReference>
<evidence type="ECO:0000313" key="5">
    <source>
        <dbReference type="EMBL" id="MDE4164309.1"/>
    </source>
</evidence>
<feature type="domain" description="HTH merR-type" evidence="3">
    <location>
        <begin position="10"/>
        <end position="78"/>
    </location>
</feature>
<feature type="region of interest" description="Disordered" evidence="2">
    <location>
        <begin position="89"/>
        <end position="482"/>
    </location>
</feature>
<evidence type="ECO:0000256" key="1">
    <source>
        <dbReference type="ARBA" id="ARBA00023125"/>
    </source>
</evidence>
<dbReference type="GO" id="GO:0003677">
    <property type="term" value="F:DNA binding"/>
    <property type="evidence" value="ECO:0007669"/>
    <property type="project" value="UniProtKB-KW"/>
</dbReference>
<dbReference type="PROSITE" id="PS50937">
    <property type="entry name" value="HTH_MERR_2"/>
    <property type="match status" value="1"/>
</dbReference>
<evidence type="ECO:0000313" key="4">
    <source>
        <dbReference type="EMBL" id="ANP38611.1"/>
    </source>
</evidence>
<dbReference type="CDD" id="cd04765">
    <property type="entry name" value="HTH_MlrA-like_sg2"/>
    <property type="match status" value="1"/>
</dbReference>
<dbReference type="RefSeq" id="WP_082996124.1">
    <property type="nucleotide sequence ID" value="NZ_CP015124.1"/>
</dbReference>
<reference evidence="5 7" key="2">
    <citation type="submission" date="2023-02" db="EMBL/GenBank/DDBJ databases">
        <title>Population genomics of bacteria associated with diatom.</title>
        <authorList>
            <person name="Xie J."/>
            <person name="Wang H."/>
        </authorList>
    </citation>
    <scope>NUCLEOTIDE SEQUENCE [LARGE SCALE GENOMIC DNA]</scope>
    <source>
        <strain evidence="5 7">PT47_8</strain>
    </source>
</reference>
<dbReference type="InterPro" id="IPR000551">
    <property type="entry name" value="MerR-type_HTH_dom"/>
</dbReference>
<name>A0A1B0ZX71_9RHOB</name>
<dbReference type="Pfam" id="PF13411">
    <property type="entry name" value="MerR_1"/>
    <property type="match status" value="1"/>
</dbReference>
<feature type="compositionally biased region" description="Acidic residues" evidence="2">
    <location>
        <begin position="417"/>
        <end position="431"/>
    </location>
</feature>
<keyword evidence="1" id="KW-0238">DNA-binding</keyword>
<accession>A0A1B0ZX71</accession>
<protein>
    <submittedName>
        <fullName evidence="5">MerR family transcriptional regulator</fullName>
    </submittedName>
    <submittedName>
        <fullName evidence="4">Transcriptional regulator, MerR family protein</fullName>
    </submittedName>
</protein>
<dbReference type="InterPro" id="IPR009061">
    <property type="entry name" value="DNA-bd_dom_put_sf"/>
</dbReference>
<organism evidence="4 6">
    <name type="scientific">Phaeobacter gallaeciensis</name>
    <dbReference type="NCBI Taxonomy" id="60890"/>
    <lineage>
        <taxon>Bacteria</taxon>
        <taxon>Pseudomonadati</taxon>
        <taxon>Pseudomonadota</taxon>
        <taxon>Alphaproteobacteria</taxon>
        <taxon>Rhodobacterales</taxon>
        <taxon>Roseobacteraceae</taxon>
        <taxon>Phaeobacter</taxon>
    </lineage>
</organism>
<keyword evidence="6" id="KW-1185">Reference proteome</keyword>
<dbReference type="SMART" id="SM00422">
    <property type="entry name" value="HTH_MERR"/>
    <property type="match status" value="1"/>
</dbReference>
<dbReference type="PANTHER" id="PTHR30204">
    <property type="entry name" value="REDOX-CYCLING DRUG-SENSING TRANSCRIPTIONAL ACTIVATOR SOXR"/>
    <property type="match status" value="1"/>
</dbReference>
<feature type="compositionally biased region" description="Low complexity" evidence="2">
    <location>
        <begin position="109"/>
        <end position="131"/>
    </location>
</feature>
<dbReference type="PATRIC" id="fig|60890.4.peg.3646"/>
<evidence type="ECO:0000259" key="3">
    <source>
        <dbReference type="PROSITE" id="PS50937"/>
    </source>
</evidence>
<evidence type="ECO:0000313" key="7">
    <source>
        <dbReference type="Proteomes" id="UP001218364"/>
    </source>
</evidence>
<dbReference type="PANTHER" id="PTHR30204:SF15">
    <property type="entry name" value="BLL5018 PROTEIN"/>
    <property type="match status" value="1"/>
</dbReference>
<dbReference type="Proteomes" id="UP000092565">
    <property type="component" value="Chromosome"/>
</dbReference>
<reference evidence="4 6" key="1">
    <citation type="submission" date="2016-04" db="EMBL/GenBank/DDBJ databases">
        <authorList>
            <person name="Evans L.H."/>
            <person name="Alamgir A."/>
            <person name="Owens N."/>
            <person name="Weber N.D."/>
            <person name="Virtaneva K."/>
            <person name="Barbian K."/>
            <person name="Babar A."/>
            <person name="Rosenke K."/>
        </authorList>
    </citation>
    <scope>NUCLEOTIDE SEQUENCE [LARGE SCALE GENOMIC DNA]</scope>
    <source>
        <strain evidence="4 6">JL2886</strain>
    </source>
</reference>
<dbReference type="GO" id="GO:0003700">
    <property type="term" value="F:DNA-binding transcription factor activity"/>
    <property type="evidence" value="ECO:0007669"/>
    <property type="project" value="InterPro"/>
</dbReference>